<feature type="domain" description="EVE" evidence="1">
    <location>
        <begin position="6"/>
        <end position="138"/>
    </location>
</feature>
<gene>
    <name evidence="2" type="ORF">LCGC14_0565450</name>
</gene>
<reference evidence="2" key="1">
    <citation type="journal article" date="2015" name="Nature">
        <title>Complex archaea that bridge the gap between prokaryotes and eukaryotes.</title>
        <authorList>
            <person name="Spang A."/>
            <person name="Saw J.H."/>
            <person name="Jorgensen S.L."/>
            <person name="Zaremba-Niedzwiedzka K."/>
            <person name="Martijn J."/>
            <person name="Lind A.E."/>
            <person name="van Eijk R."/>
            <person name="Schleper C."/>
            <person name="Guy L."/>
            <person name="Ettema T.J."/>
        </authorList>
    </citation>
    <scope>NUCLEOTIDE SEQUENCE</scope>
</reference>
<dbReference type="Pfam" id="PF01878">
    <property type="entry name" value="EVE"/>
    <property type="match status" value="1"/>
</dbReference>
<dbReference type="SUPFAM" id="SSF88697">
    <property type="entry name" value="PUA domain-like"/>
    <property type="match status" value="1"/>
</dbReference>
<dbReference type="HAMAP" id="MF_00771">
    <property type="entry name" value="UPF0310"/>
    <property type="match status" value="1"/>
</dbReference>
<dbReference type="InterPro" id="IPR015947">
    <property type="entry name" value="PUA-like_sf"/>
</dbReference>
<protein>
    <recommendedName>
        <fullName evidence="1">EVE domain-containing protein</fullName>
    </recommendedName>
</protein>
<comment type="caution">
    <text evidence="2">The sequence shown here is derived from an EMBL/GenBank/DDBJ whole genome shotgun (WGS) entry which is preliminary data.</text>
</comment>
<evidence type="ECO:0000313" key="2">
    <source>
        <dbReference type="EMBL" id="KKN57128.1"/>
    </source>
</evidence>
<dbReference type="EMBL" id="LAZR01000818">
    <property type="protein sequence ID" value="KKN57128.1"/>
    <property type="molecule type" value="Genomic_DNA"/>
</dbReference>
<dbReference type="NCBIfam" id="NF002616">
    <property type="entry name" value="PRK02268.1-2"/>
    <property type="match status" value="1"/>
</dbReference>
<sequence>MLEEPQFWIGVACRSHVKVGVAGGFCQLGHGKLAPVKRLKRGDGLIYYSPRETLDDRNTVQVFTAIGKVLDDAPYEVEQKPGFCPMRRDVLYLKSEDASIRDLLHKLNFTKGLGSSWGMVFRRSSIQIEREDFARIADCMSTSMTRWE</sequence>
<dbReference type="AlphaFoldDB" id="A0A0F9UU14"/>
<dbReference type="InterPro" id="IPR022996">
    <property type="entry name" value="UPF0310"/>
</dbReference>
<organism evidence="2">
    <name type="scientific">marine sediment metagenome</name>
    <dbReference type="NCBI Taxonomy" id="412755"/>
    <lineage>
        <taxon>unclassified sequences</taxon>
        <taxon>metagenomes</taxon>
        <taxon>ecological metagenomes</taxon>
    </lineage>
</organism>
<name>A0A0F9UU14_9ZZZZ</name>
<dbReference type="Gene3D" id="3.10.590.10">
    <property type="entry name" value="ph1033 like domains"/>
    <property type="match status" value="1"/>
</dbReference>
<evidence type="ECO:0000259" key="1">
    <source>
        <dbReference type="Pfam" id="PF01878"/>
    </source>
</evidence>
<accession>A0A0F9UU14</accession>
<proteinExistence type="inferred from homology"/>
<dbReference type="InterPro" id="IPR002740">
    <property type="entry name" value="EVE_domain"/>
</dbReference>
<dbReference type="CDD" id="cd21132">
    <property type="entry name" value="EVE-like"/>
    <property type="match status" value="1"/>
</dbReference>